<dbReference type="Pfam" id="PF11799">
    <property type="entry name" value="IMS_C"/>
    <property type="match status" value="1"/>
</dbReference>
<feature type="domain" description="UmuC" evidence="16">
    <location>
        <begin position="5"/>
        <end position="183"/>
    </location>
</feature>
<dbReference type="EMBL" id="CP003349">
    <property type="protein sequence ID" value="AFD06472.1"/>
    <property type="molecule type" value="Genomic_DNA"/>
</dbReference>
<dbReference type="SUPFAM" id="SSF56672">
    <property type="entry name" value="DNA/RNA polymerases"/>
    <property type="match status" value="1"/>
</dbReference>
<evidence type="ECO:0000256" key="9">
    <source>
        <dbReference type="ARBA" id="ARBA00022763"/>
    </source>
</evidence>
<organism evidence="17 18">
    <name type="scientific">Solitalea canadensis (strain ATCC 29591 / DSM 3403 / JCM 21819 / LMG 8368 / NBRC 15130 / NCIMB 12057 / USAM 9D)</name>
    <name type="common">Flexibacter canadensis</name>
    <dbReference type="NCBI Taxonomy" id="929556"/>
    <lineage>
        <taxon>Bacteria</taxon>
        <taxon>Pseudomonadati</taxon>
        <taxon>Bacteroidota</taxon>
        <taxon>Sphingobacteriia</taxon>
        <taxon>Sphingobacteriales</taxon>
        <taxon>Sphingobacteriaceae</taxon>
        <taxon>Solitalea</taxon>
    </lineage>
</organism>
<reference evidence="17" key="1">
    <citation type="submission" date="2012-02" db="EMBL/GenBank/DDBJ databases">
        <title>The complete genome of Solitalea canadensis DSM 3403.</title>
        <authorList>
            <consortium name="US DOE Joint Genome Institute (JGI-PGF)"/>
            <person name="Lucas S."/>
            <person name="Copeland A."/>
            <person name="Lapidus A."/>
            <person name="Glavina del Rio T."/>
            <person name="Dalin E."/>
            <person name="Tice H."/>
            <person name="Bruce D."/>
            <person name="Goodwin L."/>
            <person name="Pitluck S."/>
            <person name="Peters L."/>
            <person name="Ovchinnikova G."/>
            <person name="Lu M."/>
            <person name="Kyrpides N."/>
            <person name="Mavromatis K."/>
            <person name="Ivanova N."/>
            <person name="Brettin T."/>
            <person name="Detter J.C."/>
            <person name="Han C."/>
            <person name="Larimer F."/>
            <person name="Land M."/>
            <person name="Hauser L."/>
            <person name="Markowitz V."/>
            <person name="Cheng J.-F."/>
            <person name="Hugenholtz P."/>
            <person name="Woyke T."/>
            <person name="Wu D."/>
            <person name="Spring S."/>
            <person name="Schroeder M."/>
            <person name="Kopitz M."/>
            <person name="Brambilla E."/>
            <person name="Klenk H.-P."/>
            <person name="Eisen J.A."/>
        </authorList>
    </citation>
    <scope>NUCLEOTIDE SEQUENCE</scope>
    <source>
        <strain evidence="17">DSM 3403</strain>
    </source>
</reference>
<dbReference type="Gene3D" id="3.30.1490.100">
    <property type="entry name" value="DNA polymerase, Y-family, little finger domain"/>
    <property type="match status" value="1"/>
</dbReference>
<keyword evidence="8 15" id="KW-0479">Metal-binding</keyword>
<dbReference type="SUPFAM" id="SSF100879">
    <property type="entry name" value="Lesion bypass DNA polymerase (Y-family), little finger domain"/>
    <property type="match status" value="1"/>
</dbReference>
<dbReference type="PANTHER" id="PTHR11076">
    <property type="entry name" value="DNA REPAIR POLYMERASE UMUC / TRANSFERASE FAMILY MEMBER"/>
    <property type="match status" value="1"/>
</dbReference>
<feature type="active site" evidence="15">
    <location>
        <position position="103"/>
    </location>
</feature>
<evidence type="ECO:0000256" key="11">
    <source>
        <dbReference type="ARBA" id="ARBA00022932"/>
    </source>
</evidence>
<dbReference type="InterPro" id="IPR036775">
    <property type="entry name" value="DNA_pol_Y-fam_lit_finger_sf"/>
</dbReference>
<dbReference type="Proteomes" id="UP000007590">
    <property type="component" value="Chromosome"/>
</dbReference>
<evidence type="ECO:0000256" key="4">
    <source>
        <dbReference type="ARBA" id="ARBA00022490"/>
    </source>
</evidence>
<dbReference type="GO" id="GO:0005829">
    <property type="term" value="C:cytosol"/>
    <property type="evidence" value="ECO:0007669"/>
    <property type="project" value="TreeGrafter"/>
</dbReference>
<gene>
    <name evidence="15" type="primary">dinB</name>
    <name evidence="17" type="ordered locus">Solca_1386</name>
</gene>
<keyword evidence="18" id="KW-1185">Reference proteome</keyword>
<dbReference type="InterPro" id="IPR043502">
    <property type="entry name" value="DNA/RNA_pol_sf"/>
</dbReference>
<keyword evidence="9 15" id="KW-0227">DNA damage</keyword>
<keyword evidence="13 15" id="KW-0234">DNA repair</keyword>
<comment type="subunit">
    <text evidence="15">Monomer.</text>
</comment>
<protein>
    <recommendedName>
        <fullName evidence="15">DNA polymerase IV</fullName>
        <shortName evidence="15">Pol IV</shortName>
        <ecNumber evidence="15">2.7.7.7</ecNumber>
    </recommendedName>
</protein>
<evidence type="ECO:0000313" key="18">
    <source>
        <dbReference type="Proteomes" id="UP000007590"/>
    </source>
</evidence>
<evidence type="ECO:0000313" key="17">
    <source>
        <dbReference type="EMBL" id="AFD06472.1"/>
    </source>
</evidence>
<evidence type="ECO:0000256" key="10">
    <source>
        <dbReference type="ARBA" id="ARBA00022842"/>
    </source>
</evidence>
<keyword evidence="4 15" id="KW-0963">Cytoplasm</keyword>
<name>H8KTL4_SOLCM</name>
<evidence type="ECO:0000256" key="3">
    <source>
        <dbReference type="ARBA" id="ARBA00022457"/>
    </source>
</evidence>
<evidence type="ECO:0000256" key="13">
    <source>
        <dbReference type="ARBA" id="ARBA00023204"/>
    </source>
</evidence>
<comment type="similarity">
    <text evidence="2 15">Belongs to the DNA polymerase type-Y family.</text>
</comment>
<keyword evidence="6 15" id="KW-0548">Nucleotidyltransferase</keyword>
<dbReference type="Gene3D" id="1.10.150.20">
    <property type="entry name" value="5' to 3' exonuclease, C-terminal subdomain"/>
    <property type="match status" value="1"/>
</dbReference>
<feature type="binding site" evidence="15">
    <location>
        <position position="102"/>
    </location>
    <ligand>
        <name>Mg(2+)</name>
        <dbReference type="ChEBI" id="CHEBI:18420"/>
    </ligand>
</feature>
<dbReference type="FunFam" id="3.40.1170.60:FF:000001">
    <property type="entry name" value="DNA polymerase IV"/>
    <property type="match status" value="1"/>
</dbReference>
<dbReference type="InterPro" id="IPR017961">
    <property type="entry name" value="DNA_pol_Y-fam_little_finger"/>
</dbReference>
<evidence type="ECO:0000256" key="7">
    <source>
        <dbReference type="ARBA" id="ARBA00022705"/>
    </source>
</evidence>
<comment type="function">
    <text evidence="15">Poorly processive, error-prone DNA polymerase involved in untargeted mutagenesis. Copies undamaged DNA at stalled replication forks, which arise in vivo from mismatched or misaligned primer ends. These misaligned primers can be extended by PolIV. Exhibits no 3'-5' exonuclease (proofreading) activity. May be involved in translesional synthesis, in conjunction with the beta clamp from PolIII.</text>
</comment>
<evidence type="ECO:0000256" key="1">
    <source>
        <dbReference type="ARBA" id="ARBA00004496"/>
    </source>
</evidence>
<evidence type="ECO:0000259" key="16">
    <source>
        <dbReference type="PROSITE" id="PS50173"/>
    </source>
</evidence>
<sequence>MHRAILHMDLDTFFVSVERLKNPQLVGKPVIVGGRERGVVAACSYEARKFGVHSAMASVKARKLCPQAIWLKGDGASYSYYSNKVTQIIADAVPVFEKASVDEFYIDLTGMDRFFDVYEYATKLRSKIINETGLPISMALSTSKTVSKIATDEAKPCGQLFIEEGKEKEFLAPLAINKLPMVGDNTYAFLVKRGIKTVGDLAAVPVEILENLLGKHGTSLWEKANGICNRQVESSYSRKSISQETTFFDDVSDKEHLLGVLSAMTEKLCYKIRSTNMVSSCVAIKFRYPDFTTHTQQLAIDPTNSDTIISEAVRKLFYLIHRNEKLRLIGVRLGNLSNEKSQLNLFGNAEKELQKLKAIDSIRNKYGWKSVVNASSATDFR</sequence>
<dbReference type="InterPro" id="IPR050116">
    <property type="entry name" value="DNA_polymerase-Y"/>
</dbReference>
<evidence type="ECO:0000256" key="12">
    <source>
        <dbReference type="ARBA" id="ARBA00023125"/>
    </source>
</evidence>
<accession>H8KTL4</accession>
<dbReference type="GO" id="GO:0006281">
    <property type="term" value="P:DNA repair"/>
    <property type="evidence" value="ECO:0007669"/>
    <property type="project" value="UniProtKB-UniRule"/>
</dbReference>
<feature type="binding site" evidence="15">
    <location>
        <position position="9"/>
    </location>
    <ligand>
        <name>Mg(2+)</name>
        <dbReference type="ChEBI" id="CHEBI:18420"/>
    </ligand>
</feature>
<dbReference type="KEGG" id="scn:Solca_1386"/>
<dbReference type="GO" id="GO:0003887">
    <property type="term" value="F:DNA-directed DNA polymerase activity"/>
    <property type="evidence" value="ECO:0007669"/>
    <property type="project" value="UniProtKB-UniRule"/>
</dbReference>
<comment type="cofactor">
    <cofactor evidence="15">
        <name>Mg(2+)</name>
        <dbReference type="ChEBI" id="CHEBI:18420"/>
    </cofactor>
    <text evidence="15">Binds 2 magnesium ions per subunit.</text>
</comment>
<dbReference type="GO" id="GO:0009432">
    <property type="term" value="P:SOS response"/>
    <property type="evidence" value="ECO:0007669"/>
    <property type="project" value="TreeGrafter"/>
</dbReference>
<dbReference type="EC" id="2.7.7.7" evidence="15"/>
<keyword evidence="11 15" id="KW-0239">DNA-directed DNA polymerase</keyword>
<keyword evidence="5 15" id="KW-0808">Transferase</keyword>
<proteinExistence type="inferred from homology"/>
<dbReference type="NCBIfam" id="NF002677">
    <property type="entry name" value="PRK02406.1"/>
    <property type="match status" value="1"/>
</dbReference>
<dbReference type="OrthoDB" id="9808813at2"/>
<keyword evidence="12 15" id="KW-0238">DNA-binding</keyword>
<evidence type="ECO:0000256" key="6">
    <source>
        <dbReference type="ARBA" id="ARBA00022695"/>
    </source>
</evidence>
<evidence type="ECO:0000256" key="5">
    <source>
        <dbReference type="ARBA" id="ARBA00022679"/>
    </source>
</evidence>
<dbReference type="HOGENOM" id="CLU_012348_1_3_10"/>
<evidence type="ECO:0000256" key="15">
    <source>
        <dbReference type="HAMAP-Rule" id="MF_01113"/>
    </source>
</evidence>
<comment type="catalytic activity">
    <reaction evidence="14 15">
        <text>DNA(n) + a 2'-deoxyribonucleoside 5'-triphosphate = DNA(n+1) + diphosphate</text>
        <dbReference type="Rhea" id="RHEA:22508"/>
        <dbReference type="Rhea" id="RHEA-COMP:17339"/>
        <dbReference type="Rhea" id="RHEA-COMP:17340"/>
        <dbReference type="ChEBI" id="CHEBI:33019"/>
        <dbReference type="ChEBI" id="CHEBI:61560"/>
        <dbReference type="ChEBI" id="CHEBI:173112"/>
        <dbReference type="EC" id="2.7.7.7"/>
    </reaction>
</comment>
<dbReference type="eggNOG" id="COG0389">
    <property type="taxonomic scope" value="Bacteria"/>
</dbReference>
<dbReference type="InterPro" id="IPR022880">
    <property type="entry name" value="DNApol_IV"/>
</dbReference>
<keyword evidence="10 15" id="KW-0460">Magnesium</keyword>
<dbReference type="GO" id="GO:0003684">
    <property type="term" value="F:damaged DNA binding"/>
    <property type="evidence" value="ECO:0007669"/>
    <property type="project" value="InterPro"/>
</dbReference>
<comment type="subcellular location">
    <subcellularLocation>
        <location evidence="1 15">Cytoplasm</location>
    </subcellularLocation>
</comment>
<dbReference type="InterPro" id="IPR043128">
    <property type="entry name" value="Rev_trsase/Diguanyl_cyclase"/>
</dbReference>
<dbReference type="RefSeq" id="WP_014679699.1">
    <property type="nucleotide sequence ID" value="NC_017770.1"/>
</dbReference>
<keyword evidence="3 15" id="KW-0515">Mutator protein</keyword>
<dbReference type="PANTHER" id="PTHR11076:SF33">
    <property type="entry name" value="DNA POLYMERASE KAPPA"/>
    <property type="match status" value="1"/>
</dbReference>
<dbReference type="PROSITE" id="PS50173">
    <property type="entry name" value="UMUC"/>
    <property type="match status" value="1"/>
</dbReference>
<evidence type="ECO:0000256" key="2">
    <source>
        <dbReference type="ARBA" id="ARBA00010945"/>
    </source>
</evidence>
<dbReference type="Pfam" id="PF00817">
    <property type="entry name" value="IMS"/>
    <property type="match status" value="1"/>
</dbReference>
<evidence type="ECO:0000256" key="14">
    <source>
        <dbReference type="ARBA" id="ARBA00049244"/>
    </source>
</evidence>
<dbReference type="Gene3D" id="3.40.1170.60">
    <property type="match status" value="1"/>
</dbReference>
<evidence type="ECO:0000256" key="8">
    <source>
        <dbReference type="ARBA" id="ARBA00022723"/>
    </source>
</evidence>
<dbReference type="AlphaFoldDB" id="H8KTL4"/>
<dbReference type="GO" id="GO:0042276">
    <property type="term" value="P:error-prone translesion synthesis"/>
    <property type="evidence" value="ECO:0007669"/>
    <property type="project" value="TreeGrafter"/>
</dbReference>
<dbReference type="Gene3D" id="3.30.70.270">
    <property type="match status" value="1"/>
</dbReference>
<dbReference type="STRING" id="929556.Solca_1386"/>
<dbReference type="InterPro" id="IPR001126">
    <property type="entry name" value="UmuC"/>
</dbReference>
<feature type="site" description="Substrate discrimination" evidence="15">
    <location>
        <position position="14"/>
    </location>
</feature>
<dbReference type="GO" id="GO:0006261">
    <property type="term" value="P:DNA-templated DNA replication"/>
    <property type="evidence" value="ECO:0007669"/>
    <property type="project" value="UniProtKB-UniRule"/>
</dbReference>
<dbReference type="HAMAP" id="MF_01113">
    <property type="entry name" value="DNApol_IV"/>
    <property type="match status" value="1"/>
</dbReference>
<keyword evidence="7 15" id="KW-0235">DNA replication</keyword>
<dbReference type="GO" id="GO:0000287">
    <property type="term" value="F:magnesium ion binding"/>
    <property type="evidence" value="ECO:0007669"/>
    <property type="project" value="UniProtKB-UniRule"/>
</dbReference>
<dbReference type="CDD" id="cd03586">
    <property type="entry name" value="PolY_Pol_IV_kappa"/>
    <property type="match status" value="1"/>
</dbReference>